<dbReference type="eggNOG" id="ENOG5033YRJ">
    <property type="taxonomic scope" value="Bacteria"/>
</dbReference>
<feature type="transmembrane region" description="Helical" evidence="1">
    <location>
        <begin position="119"/>
        <end position="139"/>
    </location>
</feature>
<dbReference type="KEGG" id="afs:AFR_26865"/>
<proteinExistence type="predicted"/>
<evidence type="ECO:0000313" key="2">
    <source>
        <dbReference type="EMBL" id="AGZ43634.1"/>
    </source>
</evidence>
<feature type="transmembrane region" description="Helical" evidence="1">
    <location>
        <begin position="175"/>
        <end position="194"/>
    </location>
</feature>
<accession>U5W3E6</accession>
<feature type="transmembrane region" description="Helical" evidence="1">
    <location>
        <begin position="7"/>
        <end position="29"/>
    </location>
</feature>
<keyword evidence="1" id="KW-1133">Transmembrane helix</keyword>
<sequence>MRGRTGYAGLLCVLGAAIGAAGGLALVFVTPAVTPDRFSYPLSPGAHRLAEASFAVSHVLLLIGVLGLVWAGATGGTRLGRAGITTTVAGLAVLTGCEVGAYALADSAYPTTATDRLEAGYGVSTILIGVGLVMAGVAVVRARGLAGHARYLVLICGVAVFVVVLPGVMGPMVAGRLALVAWMVLWGVLGVALIRHDRSPSFQHSVAAR</sequence>
<evidence type="ECO:0000256" key="1">
    <source>
        <dbReference type="SAM" id="Phobius"/>
    </source>
</evidence>
<evidence type="ECO:0008006" key="4">
    <source>
        <dbReference type="Google" id="ProtNLM"/>
    </source>
</evidence>
<keyword evidence="1" id="KW-0812">Transmembrane</keyword>
<organism evidence="2 3">
    <name type="scientific">Actinoplanes friuliensis DSM 7358</name>
    <dbReference type="NCBI Taxonomy" id="1246995"/>
    <lineage>
        <taxon>Bacteria</taxon>
        <taxon>Bacillati</taxon>
        <taxon>Actinomycetota</taxon>
        <taxon>Actinomycetes</taxon>
        <taxon>Micromonosporales</taxon>
        <taxon>Micromonosporaceae</taxon>
        <taxon>Actinoplanes</taxon>
    </lineage>
</organism>
<gene>
    <name evidence="2" type="ORF">AFR_26865</name>
</gene>
<dbReference type="HOGENOM" id="CLU_1222685_0_0_11"/>
<feature type="transmembrane region" description="Helical" evidence="1">
    <location>
        <begin position="82"/>
        <end position="104"/>
    </location>
</feature>
<dbReference type="AlphaFoldDB" id="U5W3E6"/>
<dbReference type="RefSeq" id="WP_023364524.1">
    <property type="nucleotide sequence ID" value="NC_022657.1"/>
</dbReference>
<dbReference type="EMBL" id="CP006272">
    <property type="protein sequence ID" value="AGZ43634.1"/>
    <property type="molecule type" value="Genomic_DNA"/>
</dbReference>
<dbReference type="PATRIC" id="fig|1246995.3.peg.5444"/>
<name>U5W3E6_9ACTN</name>
<dbReference type="Proteomes" id="UP000017746">
    <property type="component" value="Chromosome"/>
</dbReference>
<keyword evidence="1" id="KW-0472">Membrane</keyword>
<feature type="transmembrane region" description="Helical" evidence="1">
    <location>
        <begin position="151"/>
        <end position="169"/>
    </location>
</feature>
<feature type="transmembrane region" description="Helical" evidence="1">
    <location>
        <begin position="49"/>
        <end position="70"/>
    </location>
</feature>
<evidence type="ECO:0000313" key="3">
    <source>
        <dbReference type="Proteomes" id="UP000017746"/>
    </source>
</evidence>
<dbReference type="STRING" id="1246995.AFR_26865"/>
<protein>
    <recommendedName>
        <fullName evidence="4">DUF998 domain-containing protein</fullName>
    </recommendedName>
</protein>
<keyword evidence="3" id="KW-1185">Reference proteome</keyword>
<reference evidence="2 3" key="1">
    <citation type="journal article" date="2014" name="J. Biotechnol.">
        <title>Complete genome sequence of the actinobacterium Actinoplanes friuliensis HAG 010964, producer of the lipopeptide antibiotic friulimycin.</title>
        <authorList>
            <person name="Ruckert C."/>
            <person name="Szczepanowski R."/>
            <person name="Albersmeier A."/>
            <person name="Goesmann A."/>
            <person name="Fischer N."/>
            <person name="Steinkamper A."/>
            <person name="Puhler A."/>
            <person name="Biener R."/>
            <person name="Schwartz D."/>
            <person name="Kalinowski J."/>
        </authorList>
    </citation>
    <scope>NUCLEOTIDE SEQUENCE [LARGE SCALE GENOMIC DNA]</scope>
    <source>
        <strain evidence="2 3">DSM 7358</strain>
    </source>
</reference>